<dbReference type="EMBL" id="ABDF02000090">
    <property type="protein sequence ID" value="EHK16480.1"/>
    <property type="molecule type" value="Genomic_DNA"/>
</dbReference>
<sequence>MSPLCQSSVISGEQVFREIDSIESKYFEFDSMRRVDTLLVTSVSPSAFSMLQRKRAARGRKFRYNWYDEDSRRLLVSLNTAAHVRLHLWLYDGVWDALRDMGIRHGWTSIGATIYFHGGLSSGEAPGHSTVVHDSGGGSSGEPESSGGPRPQRCGPGEFPTLVVESGCCRPLSIMQAKARWWFKISNHDVKLVLLAKYDQRQDMITIEEWEEIPREPREGATTTRWGPEGVPSCQQVVTITKTSENPSVYQISGDLVLSFQPLCLREPREGERDVVIHADDLQDYAKMVWGK</sequence>
<evidence type="ECO:0000313" key="3">
    <source>
        <dbReference type="Proteomes" id="UP000007115"/>
    </source>
</evidence>
<dbReference type="OMA" id="VEDARWW"/>
<dbReference type="Proteomes" id="UP000007115">
    <property type="component" value="Unassembled WGS sequence"/>
</dbReference>
<dbReference type="VEuPathDB" id="FungiDB:TRIVIDRAFT_65753"/>
<protein>
    <submittedName>
        <fullName evidence="2">Uncharacterized protein</fullName>
    </submittedName>
</protein>
<name>G9N959_HYPVG</name>
<dbReference type="eggNOG" id="ENOG502T2PH">
    <property type="taxonomic scope" value="Eukaryota"/>
</dbReference>
<evidence type="ECO:0000313" key="2">
    <source>
        <dbReference type="EMBL" id="EHK16480.1"/>
    </source>
</evidence>
<dbReference type="HOGENOM" id="CLU_058490_1_0_1"/>
<evidence type="ECO:0000256" key="1">
    <source>
        <dbReference type="SAM" id="MobiDB-lite"/>
    </source>
</evidence>
<keyword evidence="3" id="KW-1185">Reference proteome</keyword>
<dbReference type="OrthoDB" id="76567at2759"/>
<feature type="region of interest" description="Disordered" evidence="1">
    <location>
        <begin position="126"/>
        <end position="157"/>
    </location>
</feature>
<reference evidence="2 3" key="1">
    <citation type="journal article" date="2011" name="Genome Biol.">
        <title>Comparative genome sequence analysis underscores mycoparasitism as the ancestral life style of Trichoderma.</title>
        <authorList>
            <person name="Kubicek C.P."/>
            <person name="Herrera-Estrella A."/>
            <person name="Seidl-Seiboth V."/>
            <person name="Martinez D.A."/>
            <person name="Druzhinina I.S."/>
            <person name="Thon M."/>
            <person name="Zeilinger S."/>
            <person name="Casas-Flores S."/>
            <person name="Horwitz B.A."/>
            <person name="Mukherjee P.K."/>
            <person name="Mukherjee M."/>
            <person name="Kredics L."/>
            <person name="Alcaraz L.D."/>
            <person name="Aerts A."/>
            <person name="Antal Z."/>
            <person name="Atanasova L."/>
            <person name="Cervantes-Badillo M.G."/>
            <person name="Challacombe J."/>
            <person name="Chertkov O."/>
            <person name="McCluskey K."/>
            <person name="Coulpier F."/>
            <person name="Deshpande N."/>
            <person name="von Doehren H."/>
            <person name="Ebbole D.J."/>
            <person name="Esquivel-Naranjo E.U."/>
            <person name="Fekete E."/>
            <person name="Flipphi M."/>
            <person name="Glaser F."/>
            <person name="Gomez-Rodriguez E.Y."/>
            <person name="Gruber S."/>
            <person name="Han C."/>
            <person name="Henrissat B."/>
            <person name="Hermosa R."/>
            <person name="Hernandez-Onate M."/>
            <person name="Karaffa L."/>
            <person name="Kosti I."/>
            <person name="Le Crom S."/>
            <person name="Lindquist E."/>
            <person name="Lucas S."/>
            <person name="Luebeck M."/>
            <person name="Luebeck P.S."/>
            <person name="Margeot A."/>
            <person name="Metz B."/>
            <person name="Misra M."/>
            <person name="Nevalainen H."/>
            <person name="Omann M."/>
            <person name="Packer N."/>
            <person name="Perrone G."/>
            <person name="Uresti-Rivera E.E."/>
            <person name="Salamov A."/>
            <person name="Schmoll M."/>
            <person name="Seiboth B."/>
            <person name="Shapiro H."/>
            <person name="Sukno S."/>
            <person name="Tamayo-Ramos J.A."/>
            <person name="Tisch D."/>
            <person name="Wiest A."/>
            <person name="Wilkinson H.H."/>
            <person name="Zhang M."/>
            <person name="Coutinho P.M."/>
            <person name="Kenerley C.M."/>
            <person name="Monte E."/>
            <person name="Baker S.E."/>
            <person name="Grigoriev I.V."/>
        </authorList>
    </citation>
    <scope>NUCLEOTIDE SEQUENCE [LARGE SCALE GENOMIC DNA]</scope>
    <source>
        <strain evidence="3">Gv29-8 / FGSC 10586</strain>
    </source>
</reference>
<comment type="caution">
    <text evidence="2">The sequence shown here is derived from an EMBL/GenBank/DDBJ whole genome shotgun (WGS) entry which is preliminary data.</text>
</comment>
<accession>G9N959</accession>
<organism evidence="2 3">
    <name type="scientific">Hypocrea virens (strain Gv29-8 / FGSC 10586)</name>
    <name type="common">Gliocladium virens</name>
    <name type="synonym">Trichoderma virens</name>
    <dbReference type="NCBI Taxonomy" id="413071"/>
    <lineage>
        <taxon>Eukaryota</taxon>
        <taxon>Fungi</taxon>
        <taxon>Dikarya</taxon>
        <taxon>Ascomycota</taxon>
        <taxon>Pezizomycotina</taxon>
        <taxon>Sordariomycetes</taxon>
        <taxon>Hypocreomycetidae</taxon>
        <taxon>Hypocreales</taxon>
        <taxon>Hypocreaceae</taxon>
        <taxon>Trichoderma</taxon>
    </lineage>
</organism>
<dbReference type="AlphaFoldDB" id="G9N959"/>
<gene>
    <name evidence="2" type="ORF">TRIVIDRAFT_65753</name>
</gene>
<dbReference type="InParanoid" id="G9N959"/>
<dbReference type="GeneID" id="25796754"/>
<proteinExistence type="predicted"/>
<dbReference type="RefSeq" id="XP_013950688.1">
    <property type="nucleotide sequence ID" value="XM_014095213.1"/>
</dbReference>